<evidence type="ECO:0000256" key="10">
    <source>
        <dbReference type="ARBA" id="ARBA00047899"/>
    </source>
</evidence>
<dbReference type="InterPro" id="IPR008271">
    <property type="entry name" value="Ser/Thr_kinase_AS"/>
</dbReference>
<evidence type="ECO:0000256" key="4">
    <source>
        <dbReference type="ARBA" id="ARBA00022490"/>
    </source>
</evidence>
<proteinExistence type="inferred from homology"/>
<dbReference type="InterPro" id="IPR036936">
    <property type="entry name" value="CRIB_dom_sf"/>
</dbReference>
<dbReference type="Gene3D" id="1.10.510.10">
    <property type="entry name" value="Transferase(Phosphotransferase) domain 1"/>
    <property type="match status" value="1"/>
</dbReference>
<evidence type="ECO:0000256" key="7">
    <source>
        <dbReference type="ARBA" id="ARBA00022741"/>
    </source>
</evidence>
<feature type="compositionally biased region" description="Polar residues" evidence="13">
    <location>
        <begin position="70"/>
        <end position="90"/>
    </location>
</feature>
<dbReference type="GO" id="GO:0004674">
    <property type="term" value="F:protein serine/threonine kinase activity"/>
    <property type="evidence" value="ECO:0007669"/>
    <property type="project" value="UniProtKB-KW"/>
</dbReference>
<evidence type="ECO:0000256" key="3">
    <source>
        <dbReference type="ARBA" id="ARBA00012513"/>
    </source>
</evidence>
<feature type="compositionally biased region" description="Low complexity" evidence="13">
    <location>
        <begin position="285"/>
        <end position="299"/>
    </location>
</feature>
<evidence type="ECO:0000256" key="2">
    <source>
        <dbReference type="ARBA" id="ARBA00008874"/>
    </source>
</evidence>
<dbReference type="InterPro" id="IPR000719">
    <property type="entry name" value="Prot_kinase_dom"/>
</dbReference>
<dbReference type="PROSITE" id="PS00108">
    <property type="entry name" value="PROTEIN_KINASE_ST"/>
    <property type="match status" value="1"/>
</dbReference>
<keyword evidence="17" id="KW-1185">Reference proteome</keyword>
<evidence type="ECO:0000256" key="5">
    <source>
        <dbReference type="ARBA" id="ARBA00022527"/>
    </source>
</evidence>
<dbReference type="CDD" id="cd06614">
    <property type="entry name" value="STKc_PAK"/>
    <property type="match status" value="1"/>
</dbReference>
<evidence type="ECO:0000259" key="15">
    <source>
        <dbReference type="PROSITE" id="PS50108"/>
    </source>
</evidence>
<feature type="domain" description="CRIB" evidence="15">
    <location>
        <begin position="189"/>
        <end position="202"/>
    </location>
</feature>
<evidence type="ECO:0000256" key="1">
    <source>
        <dbReference type="ARBA" id="ARBA00004496"/>
    </source>
</evidence>
<keyword evidence="8" id="KW-0418">Kinase</keyword>
<keyword evidence="6" id="KW-0808">Transferase</keyword>
<feature type="binding site" evidence="12">
    <location>
        <position position="681"/>
    </location>
    <ligand>
        <name>ATP</name>
        <dbReference type="ChEBI" id="CHEBI:30616"/>
    </ligand>
</feature>
<name>A0A9W8LNW0_9FUNG</name>
<keyword evidence="9 12" id="KW-0067">ATP-binding</keyword>
<dbReference type="Proteomes" id="UP001140172">
    <property type="component" value="Unassembled WGS sequence"/>
</dbReference>
<evidence type="ECO:0000256" key="9">
    <source>
        <dbReference type="ARBA" id="ARBA00022840"/>
    </source>
</evidence>
<dbReference type="InterPro" id="IPR033923">
    <property type="entry name" value="PAK_BD"/>
</dbReference>
<feature type="compositionally biased region" description="Low complexity" evidence="13">
    <location>
        <begin position="549"/>
        <end position="574"/>
    </location>
</feature>
<dbReference type="SMART" id="SM00220">
    <property type="entry name" value="S_TKc"/>
    <property type="match status" value="1"/>
</dbReference>
<dbReference type="PROSITE" id="PS50108">
    <property type="entry name" value="CRIB"/>
    <property type="match status" value="1"/>
</dbReference>
<accession>A0A9W8LNW0</accession>
<dbReference type="GO" id="GO:0005737">
    <property type="term" value="C:cytoplasm"/>
    <property type="evidence" value="ECO:0007669"/>
    <property type="project" value="UniProtKB-SubCell"/>
</dbReference>
<evidence type="ECO:0000256" key="12">
    <source>
        <dbReference type="PROSITE-ProRule" id="PRU10141"/>
    </source>
</evidence>
<feature type="compositionally biased region" description="Polar residues" evidence="13">
    <location>
        <begin position="323"/>
        <end position="332"/>
    </location>
</feature>
<feature type="compositionally biased region" description="Low complexity" evidence="13">
    <location>
        <begin position="594"/>
        <end position="612"/>
    </location>
</feature>
<dbReference type="FunFam" id="3.30.200.20:FF:000385">
    <property type="entry name" value="Non-specific serine/threonine protein kinase"/>
    <property type="match status" value="1"/>
</dbReference>
<feature type="compositionally biased region" description="Low complexity" evidence="13">
    <location>
        <begin position="416"/>
        <end position="469"/>
    </location>
</feature>
<feature type="domain" description="Protein kinase" evidence="14">
    <location>
        <begin position="652"/>
        <end position="903"/>
    </location>
</feature>
<comment type="catalytic activity">
    <reaction evidence="11">
        <text>L-seryl-[protein] + ATP = O-phospho-L-seryl-[protein] + ADP + H(+)</text>
        <dbReference type="Rhea" id="RHEA:17989"/>
        <dbReference type="Rhea" id="RHEA-COMP:9863"/>
        <dbReference type="Rhea" id="RHEA-COMP:11604"/>
        <dbReference type="ChEBI" id="CHEBI:15378"/>
        <dbReference type="ChEBI" id="CHEBI:29999"/>
        <dbReference type="ChEBI" id="CHEBI:30616"/>
        <dbReference type="ChEBI" id="CHEBI:83421"/>
        <dbReference type="ChEBI" id="CHEBI:456216"/>
        <dbReference type="EC" id="2.7.11.1"/>
    </reaction>
</comment>
<gene>
    <name evidence="16" type="ORF">GGI15_001443</name>
</gene>
<evidence type="ECO:0000259" key="14">
    <source>
        <dbReference type="PROSITE" id="PS50011"/>
    </source>
</evidence>
<protein>
    <recommendedName>
        <fullName evidence="3">non-specific serine/threonine protein kinase</fullName>
        <ecNumber evidence="3">2.7.11.1</ecNumber>
    </recommendedName>
</protein>
<feature type="region of interest" description="Disordered" evidence="13">
    <location>
        <begin position="1"/>
        <end position="149"/>
    </location>
</feature>
<feature type="compositionally biased region" description="Low complexity" evidence="13">
    <location>
        <begin position="491"/>
        <end position="503"/>
    </location>
</feature>
<comment type="subcellular location">
    <subcellularLocation>
        <location evidence="1">Cytoplasm</location>
    </subcellularLocation>
</comment>
<dbReference type="PANTHER" id="PTHR45832">
    <property type="entry name" value="SERINE/THREONINE-PROTEIN KINASE SAMKA-RELATED-RELATED"/>
    <property type="match status" value="1"/>
</dbReference>
<dbReference type="OrthoDB" id="248923at2759"/>
<dbReference type="CDD" id="cd01093">
    <property type="entry name" value="CRIB_PAK_like"/>
    <property type="match status" value="1"/>
</dbReference>
<dbReference type="GO" id="GO:0005524">
    <property type="term" value="F:ATP binding"/>
    <property type="evidence" value="ECO:0007669"/>
    <property type="project" value="UniProtKB-UniRule"/>
</dbReference>
<evidence type="ECO:0000256" key="8">
    <source>
        <dbReference type="ARBA" id="ARBA00022777"/>
    </source>
</evidence>
<dbReference type="InterPro" id="IPR011009">
    <property type="entry name" value="Kinase-like_dom_sf"/>
</dbReference>
<dbReference type="SUPFAM" id="SSF56112">
    <property type="entry name" value="Protein kinase-like (PK-like)"/>
    <property type="match status" value="1"/>
</dbReference>
<evidence type="ECO:0000256" key="13">
    <source>
        <dbReference type="SAM" id="MobiDB-lite"/>
    </source>
</evidence>
<organism evidence="16 17">
    <name type="scientific">Coemansia interrupta</name>
    <dbReference type="NCBI Taxonomy" id="1126814"/>
    <lineage>
        <taxon>Eukaryota</taxon>
        <taxon>Fungi</taxon>
        <taxon>Fungi incertae sedis</taxon>
        <taxon>Zoopagomycota</taxon>
        <taxon>Kickxellomycotina</taxon>
        <taxon>Kickxellomycetes</taxon>
        <taxon>Kickxellales</taxon>
        <taxon>Kickxellaceae</taxon>
        <taxon>Coemansia</taxon>
    </lineage>
</organism>
<dbReference type="PROSITE" id="PS50011">
    <property type="entry name" value="PROTEIN_KINASE_DOM"/>
    <property type="match status" value="1"/>
</dbReference>
<dbReference type="Pfam" id="PF00069">
    <property type="entry name" value="Pkinase"/>
    <property type="match status" value="1"/>
</dbReference>
<dbReference type="InterPro" id="IPR051931">
    <property type="entry name" value="PAK3-like"/>
</dbReference>
<feature type="region of interest" description="Disordered" evidence="13">
    <location>
        <begin position="389"/>
        <end position="635"/>
    </location>
</feature>
<keyword evidence="7 12" id="KW-0547">Nucleotide-binding</keyword>
<evidence type="ECO:0000256" key="11">
    <source>
        <dbReference type="ARBA" id="ARBA00048679"/>
    </source>
</evidence>
<comment type="similarity">
    <text evidence="2">Belongs to the protein kinase superfamily. STE Ser/Thr protein kinase family. STE20 subfamily.</text>
</comment>
<feature type="compositionally biased region" description="Polar residues" evidence="13">
    <location>
        <begin position="9"/>
        <end position="27"/>
    </location>
</feature>
<dbReference type="InterPro" id="IPR017441">
    <property type="entry name" value="Protein_kinase_ATP_BS"/>
</dbReference>
<dbReference type="Pfam" id="PF00786">
    <property type="entry name" value="PBD"/>
    <property type="match status" value="1"/>
</dbReference>
<dbReference type="PROSITE" id="PS00107">
    <property type="entry name" value="PROTEIN_KINASE_ATP"/>
    <property type="match status" value="1"/>
</dbReference>
<keyword evidence="5" id="KW-0723">Serine/threonine-protein kinase</keyword>
<dbReference type="AlphaFoldDB" id="A0A9W8LNW0"/>
<dbReference type="EMBL" id="JANBUM010000056">
    <property type="protein sequence ID" value="KAJ2786539.1"/>
    <property type="molecule type" value="Genomic_DNA"/>
</dbReference>
<evidence type="ECO:0000256" key="6">
    <source>
        <dbReference type="ARBA" id="ARBA00022679"/>
    </source>
</evidence>
<dbReference type="InterPro" id="IPR000095">
    <property type="entry name" value="CRIB_dom"/>
</dbReference>
<sequence length="928" mass="101536">MGDGHGYKSQPSGTNGISGYQGMNQDNFYEVHENDLDFSEPAGAPAMDIDAFVPRRRAPAPPRSKHSETTSHVSAVSAGASTISGYSNGSAKDGAHSMAPARAAPPPPKKSGMGPPGGVTTLQRSKTTGGSSLPTRKYSDGRPLNSTYLGQLEPVHNDANQSNKSFKGAVNKLFSSMFDSLSGESRSEISAPYNPIHLTHVGFNNETGEFTGLPREWSIMLREAGISKQDQEANPQAVVEVMRFYQENTKHHDDYVWKKMAALENSIGNNGSNGNNLLDSDAGRQAQQPVPSSSSQTVTFALSDRKGSPPPQLPQIGDHSLNKKPSNINTAYSKPDQGSRADQYSPPYQSAGGPAAHAPYRHQHSGSDASKNAPGAVNQMQHAFDDDADHTKYRQPHWQSSGKGGHYGQQKPQHGYSQSQPQTSSGSTQQQQQQQYQQSSSGSSQLKKQPSYGVLHQQQQQQQIQDQQQMLKRGVTLPSNHQGHIASHHNQQQQQSQGYPGQPQMGGGSSSAGLKKQSSNHQLNRGPGPNPYAQQPVPQIQKAVYQTKPSGQPQPQQLQPQQLQHQQQPGMQPSGVQRHKTMPKTTATGGLHHPQQPQAQQQPMAPMQNAAPSSNGQPLPRPRQRQQQQTSTDDVVDRLKVICNPNDPMLLYRNFVKIGQGASGGVYTAQPVGSPNIVAIKQMNLEKQPKKDLIINEILVMRESKHKNIVNFIDSFLHRGDLWVVMEYMEGGSLTDVVTNNLMTEGQIATVCRETLEGLEHLHAKGVIHRDIKSDNVLLSMNGDIKLTDFGFCAQLTENMSKRTTMVGTPYWMSPEVVMRKEYGPKVDVWSLGIMAIEMVEGEPPYLNENPLRALYLIATTGTPKIQNPETLSPVFRDFLAQALEVSAEKRPNATELLAHPFLQKADPLRSLAPLIRAARESIRTAPH</sequence>
<evidence type="ECO:0000313" key="16">
    <source>
        <dbReference type="EMBL" id="KAJ2786539.1"/>
    </source>
</evidence>
<reference evidence="16" key="1">
    <citation type="submission" date="2022-07" db="EMBL/GenBank/DDBJ databases">
        <title>Phylogenomic reconstructions and comparative analyses of Kickxellomycotina fungi.</title>
        <authorList>
            <person name="Reynolds N.K."/>
            <person name="Stajich J.E."/>
            <person name="Barry K."/>
            <person name="Grigoriev I.V."/>
            <person name="Crous P."/>
            <person name="Smith M.E."/>
        </authorList>
    </citation>
    <scope>NUCLEOTIDE SEQUENCE</scope>
    <source>
        <strain evidence="16">BCRC 34489</strain>
    </source>
</reference>
<dbReference type="Gene3D" id="3.90.810.10">
    <property type="entry name" value="CRIB domain"/>
    <property type="match status" value="1"/>
</dbReference>
<dbReference type="SMART" id="SM00285">
    <property type="entry name" value="PBD"/>
    <property type="match status" value="1"/>
</dbReference>
<feature type="compositionally biased region" description="Polar residues" evidence="13">
    <location>
        <begin position="120"/>
        <end position="134"/>
    </location>
</feature>
<dbReference type="GO" id="GO:0030447">
    <property type="term" value="P:filamentous growth"/>
    <property type="evidence" value="ECO:0007669"/>
    <property type="project" value="UniProtKB-ARBA"/>
</dbReference>
<comment type="caution">
    <text evidence="16">The sequence shown here is derived from an EMBL/GenBank/DDBJ whole genome shotgun (WGS) entry which is preliminary data.</text>
</comment>
<dbReference type="Gene3D" id="3.30.200.20">
    <property type="entry name" value="Phosphorylase Kinase, domain 1"/>
    <property type="match status" value="1"/>
</dbReference>
<keyword evidence="4" id="KW-0963">Cytoplasm</keyword>
<feature type="region of interest" description="Disordered" evidence="13">
    <location>
        <begin position="271"/>
        <end position="374"/>
    </location>
</feature>
<evidence type="ECO:0000313" key="17">
    <source>
        <dbReference type="Proteomes" id="UP001140172"/>
    </source>
</evidence>
<dbReference type="EC" id="2.7.11.1" evidence="3"/>
<dbReference type="FunFam" id="1.10.510.10:FF:000011">
    <property type="entry name" value="Non-specific serine/threonine protein kinase"/>
    <property type="match status" value="1"/>
</dbReference>
<dbReference type="PANTHER" id="PTHR45832:SF22">
    <property type="entry name" value="SERINE_THREONINE-PROTEIN KINASE SAMKA-RELATED"/>
    <property type="match status" value="1"/>
</dbReference>
<comment type="catalytic activity">
    <reaction evidence="10">
        <text>L-threonyl-[protein] + ATP = O-phospho-L-threonyl-[protein] + ADP + H(+)</text>
        <dbReference type="Rhea" id="RHEA:46608"/>
        <dbReference type="Rhea" id="RHEA-COMP:11060"/>
        <dbReference type="Rhea" id="RHEA-COMP:11605"/>
        <dbReference type="ChEBI" id="CHEBI:15378"/>
        <dbReference type="ChEBI" id="CHEBI:30013"/>
        <dbReference type="ChEBI" id="CHEBI:30616"/>
        <dbReference type="ChEBI" id="CHEBI:61977"/>
        <dbReference type="ChEBI" id="CHEBI:456216"/>
        <dbReference type="EC" id="2.7.11.1"/>
    </reaction>
</comment>